<organism evidence="1 2">
    <name type="scientific">Rubripirellula amarantea</name>
    <dbReference type="NCBI Taxonomy" id="2527999"/>
    <lineage>
        <taxon>Bacteria</taxon>
        <taxon>Pseudomonadati</taxon>
        <taxon>Planctomycetota</taxon>
        <taxon>Planctomycetia</taxon>
        <taxon>Pirellulales</taxon>
        <taxon>Pirellulaceae</taxon>
        <taxon>Rubripirellula</taxon>
    </lineage>
</organism>
<comment type="caution">
    <text evidence="1">The sequence shown here is derived from an EMBL/GenBank/DDBJ whole genome shotgun (WGS) entry which is preliminary data.</text>
</comment>
<dbReference type="Proteomes" id="UP000316598">
    <property type="component" value="Unassembled WGS sequence"/>
</dbReference>
<gene>
    <name evidence="1" type="ORF">Pla22_23700</name>
</gene>
<accession>A0A5C5WWW4</accession>
<proteinExistence type="predicted"/>
<dbReference type="AlphaFoldDB" id="A0A5C5WWW4"/>
<sequence length="63" mass="7212">MRLLSNILHPEKLDDDTSLDLQNAGCVRTTSQGIEVHPERRATRFDVRGFLDRLAKHQCRIPA</sequence>
<evidence type="ECO:0000313" key="2">
    <source>
        <dbReference type="Proteomes" id="UP000316598"/>
    </source>
</evidence>
<reference evidence="1 2" key="1">
    <citation type="submission" date="2019-02" db="EMBL/GenBank/DDBJ databases">
        <title>Deep-cultivation of Planctomycetes and their phenomic and genomic characterization uncovers novel biology.</title>
        <authorList>
            <person name="Wiegand S."/>
            <person name="Jogler M."/>
            <person name="Boedeker C."/>
            <person name="Pinto D."/>
            <person name="Vollmers J."/>
            <person name="Rivas-Marin E."/>
            <person name="Kohn T."/>
            <person name="Peeters S.H."/>
            <person name="Heuer A."/>
            <person name="Rast P."/>
            <person name="Oberbeckmann S."/>
            <person name="Bunk B."/>
            <person name="Jeske O."/>
            <person name="Meyerdierks A."/>
            <person name="Storesund J.E."/>
            <person name="Kallscheuer N."/>
            <person name="Luecker S."/>
            <person name="Lage O.M."/>
            <person name="Pohl T."/>
            <person name="Merkel B.J."/>
            <person name="Hornburger P."/>
            <person name="Mueller R.-W."/>
            <person name="Bruemmer F."/>
            <person name="Labrenz M."/>
            <person name="Spormann A.M."/>
            <person name="Op Den Camp H."/>
            <person name="Overmann J."/>
            <person name="Amann R."/>
            <person name="Jetten M.S.M."/>
            <person name="Mascher T."/>
            <person name="Medema M.H."/>
            <person name="Devos D.P."/>
            <person name="Kaster A.-K."/>
            <person name="Ovreas L."/>
            <person name="Rohde M."/>
            <person name="Galperin M.Y."/>
            <person name="Jogler C."/>
        </authorList>
    </citation>
    <scope>NUCLEOTIDE SEQUENCE [LARGE SCALE GENOMIC DNA]</scope>
    <source>
        <strain evidence="1 2">Pla22</strain>
    </source>
</reference>
<keyword evidence="2" id="KW-1185">Reference proteome</keyword>
<evidence type="ECO:0000313" key="1">
    <source>
        <dbReference type="EMBL" id="TWT54719.1"/>
    </source>
</evidence>
<protein>
    <submittedName>
        <fullName evidence="1">Uncharacterized protein</fullName>
    </submittedName>
</protein>
<name>A0A5C5WWW4_9BACT</name>
<dbReference type="EMBL" id="SJPI01000001">
    <property type="protein sequence ID" value="TWT54719.1"/>
    <property type="molecule type" value="Genomic_DNA"/>
</dbReference>